<comment type="function">
    <text evidence="6">An essential GTPase that binds both GDP and GTP, with rapid nucleotide exchange. Plays a role in 16S rRNA processing and 30S ribosomal subunit biogenesis and possibly also in cell cycle regulation and energy metabolism.</text>
</comment>
<dbReference type="NCBIfam" id="TIGR00436">
    <property type="entry name" value="era"/>
    <property type="match status" value="1"/>
</dbReference>
<dbReference type="OrthoDB" id="9805918at2"/>
<dbReference type="SUPFAM" id="SSF52540">
    <property type="entry name" value="P-loop containing nucleoside triphosphate hydrolases"/>
    <property type="match status" value="1"/>
</dbReference>
<evidence type="ECO:0000259" key="10">
    <source>
        <dbReference type="PROSITE" id="PS51713"/>
    </source>
</evidence>
<evidence type="ECO:0000256" key="6">
    <source>
        <dbReference type="HAMAP-Rule" id="MF_00367"/>
    </source>
</evidence>
<accession>A0A2V1HNE1</accession>
<proteinExistence type="inferred from homology"/>
<dbReference type="InterPro" id="IPR030388">
    <property type="entry name" value="G_ERA_dom"/>
</dbReference>
<keyword evidence="12" id="KW-1185">Reference proteome</keyword>
<dbReference type="Pfam" id="PF07650">
    <property type="entry name" value="KH_2"/>
    <property type="match status" value="1"/>
</dbReference>
<dbReference type="PROSITE" id="PS51713">
    <property type="entry name" value="G_ERA"/>
    <property type="match status" value="1"/>
</dbReference>
<dbReference type="GO" id="GO:0070181">
    <property type="term" value="F:small ribosomal subunit rRNA binding"/>
    <property type="evidence" value="ECO:0007669"/>
    <property type="project" value="UniProtKB-UniRule"/>
</dbReference>
<keyword evidence="3 6" id="KW-0547">Nucleotide-binding</keyword>
<dbReference type="InterPro" id="IPR005662">
    <property type="entry name" value="GTPase_Era-like"/>
</dbReference>
<keyword evidence="6" id="KW-0690">Ribosome biogenesis</keyword>
<feature type="domain" description="Era-type G" evidence="10">
    <location>
        <begin position="18"/>
        <end position="186"/>
    </location>
</feature>
<keyword evidence="4 6" id="KW-0694">RNA-binding</keyword>
<protein>
    <recommendedName>
        <fullName evidence="2 6">GTPase Era</fullName>
    </recommendedName>
</protein>
<feature type="binding site" evidence="6">
    <location>
        <begin position="136"/>
        <end position="139"/>
    </location>
    <ligand>
        <name>GTP</name>
        <dbReference type="ChEBI" id="CHEBI:37565"/>
    </ligand>
</feature>
<evidence type="ECO:0000256" key="7">
    <source>
        <dbReference type="PROSITE-ProRule" id="PRU01050"/>
    </source>
</evidence>
<dbReference type="GO" id="GO:0005829">
    <property type="term" value="C:cytosol"/>
    <property type="evidence" value="ECO:0007669"/>
    <property type="project" value="TreeGrafter"/>
</dbReference>
<name>A0A2V1HNE1_9MICO</name>
<dbReference type="CDD" id="cd04163">
    <property type="entry name" value="Era"/>
    <property type="match status" value="1"/>
</dbReference>
<feature type="binding site" evidence="6">
    <location>
        <begin position="26"/>
        <end position="33"/>
    </location>
    <ligand>
        <name>GTP</name>
        <dbReference type="ChEBI" id="CHEBI:37565"/>
    </ligand>
</feature>
<feature type="region of interest" description="G3" evidence="7">
    <location>
        <begin position="73"/>
        <end position="76"/>
    </location>
</feature>
<dbReference type="GO" id="GO:0005525">
    <property type="term" value="F:GTP binding"/>
    <property type="evidence" value="ECO:0007669"/>
    <property type="project" value="UniProtKB-UniRule"/>
</dbReference>
<evidence type="ECO:0000259" key="9">
    <source>
        <dbReference type="PROSITE" id="PS50823"/>
    </source>
</evidence>
<dbReference type="Pfam" id="PF01926">
    <property type="entry name" value="MMR_HSR1"/>
    <property type="match status" value="1"/>
</dbReference>
<keyword evidence="6" id="KW-0472">Membrane</keyword>
<dbReference type="PROSITE" id="PS50823">
    <property type="entry name" value="KH_TYPE_2"/>
    <property type="match status" value="1"/>
</dbReference>
<dbReference type="NCBIfam" id="NF000908">
    <property type="entry name" value="PRK00089.1"/>
    <property type="match status" value="1"/>
</dbReference>
<evidence type="ECO:0000256" key="2">
    <source>
        <dbReference type="ARBA" id="ARBA00020484"/>
    </source>
</evidence>
<gene>
    <name evidence="6" type="primary">era</name>
    <name evidence="11" type="ORF">DDQ50_10220</name>
</gene>
<keyword evidence="6" id="KW-1003">Cell membrane</keyword>
<comment type="similarity">
    <text evidence="1 6 7 8">Belongs to the TRAFAC class TrmE-Era-EngA-EngB-Septin-like GTPase superfamily. Era GTPase family.</text>
</comment>
<dbReference type="GO" id="GO:0005886">
    <property type="term" value="C:plasma membrane"/>
    <property type="evidence" value="ECO:0007669"/>
    <property type="project" value="UniProtKB-SubCell"/>
</dbReference>
<feature type="region of interest" description="G1" evidence="7">
    <location>
        <begin position="26"/>
        <end position="33"/>
    </location>
</feature>
<evidence type="ECO:0000256" key="1">
    <source>
        <dbReference type="ARBA" id="ARBA00007921"/>
    </source>
</evidence>
<keyword evidence="5 6" id="KW-0342">GTP-binding</keyword>
<evidence type="ECO:0000256" key="4">
    <source>
        <dbReference type="ARBA" id="ARBA00022884"/>
    </source>
</evidence>
<comment type="caution">
    <text evidence="11">The sequence shown here is derived from an EMBL/GenBank/DDBJ whole genome shotgun (WGS) entry which is preliminary data.</text>
</comment>
<comment type="subcellular location">
    <subcellularLocation>
        <location evidence="6">Cytoplasm</location>
    </subcellularLocation>
    <subcellularLocation>
        <location evidence="6">Cell membrane</location>
        <topology evidence="6">Peripheral membrane protein</topology>
    </subcellularLocation>
</comment>
<dbReference type="EMBL" id="QEOP01000002">
    <property type="protein sequence ID" value="PVZ94116.1"/>
    <property type="molecule type" value="Genomic_DNA"/>
</dbReference>
<evidence type="ECO:0000256" key="8">
    <source>
        <dbReference type="RuleBase" id="RU003761"/>
    </source>
</evidence>
<dbReference type="PRINTS" id="PR00326">
    <property type="entry name" value="GTP1OBG"/>
</dbReference>
<feature type="binding site" evidence="6">
    <location>
        <begin position="73"/>
        <end position="77"/>
    </location>
    <ligand>
        <name>GTP</name>
        <dbReference type="ChEBI" id="CHEBI:37565"/>
    </ligand>
</feature>
<dbReference type="GO" id="GO:0043024">
    <property type="term" value="F:ribosomal small subunit binding"/>
    <property type="evidence" value="ECO:0007669"/>
    <property type="project" value="TreeGrafter"/>
</dbReference>
<dbReference type="Proteomes" id="UP000244893">
    <property type="component" value="Unassembled WGS sequence"/>
</dbReference>
<dbReference type="PANTHER" id="PTHR42698">
    <property type="entry name" value="GTPASE ERA"/>
    <property type="match status" value="1"/>
</dbReference>
<dbReference type="InterPro" id="IPR005225">
    <property type="entry name" value="Small_GTP-bd"/>
</dbReference>
<keyword evidence="6" id="KW-0963">Cytoplasm</keyword>
<comment type="subunit">
    <text evidence="6">Monomer.</text>
</comment>
<keyword evidence="6" id="KW-0699">rRNA-binding</keyword>
<dbReference type="RefSeq" id="WP_116756630.1">
    <property type="nucleotide sequence ID" value="NZ_JBHUEX010000001.1"/>
</dbReference>
<feature type="region of interest" description="G4" evidence="7">
    <location>
        <begin position="136"/>
        <end position="139"/>
    </location>
</feature>
<feature type="region of interest" description="G2" evidence="7">
    <location>
        <begin position="52"/>
        <end position="56"/>
    </location>
</feature>
<dbReference type="HAMAP" id="MF_00367">
    <property type="entry name" value="GTPase_Era"/>
    <property type="match status" value="1"/>
</dbReference>
<reference evidence="11 12" key="1">
    <citation type="submission" date="2018-05" db="EMBL/GenBank/DDBJ databases">
        <title>Amnibacterium sp. M8JJ-5, whole genome shotgun sequence.</title>
        <authorList>
            <person name="Tuo L."/>
        </authorList>
    </citation>
    <scope>NUCLEOTIDE SEQUENCE [LARGE SCALE GENOMIC DNA]</scope>
    <source>
        <strain evidence="11 12">M8JJ-5</strain>
    </source>
</reference>
<dbReference type="NCBIfam" id="TIGR00231">
    <property type="entry name" value="small_GTP"/>
    <property type="match status" value="1"/>
</dbReference>
<dbReference type="SUPFAM" id="SSF54814">
    <property type="entry name" value="Prokaryotic type KH domain (KH-domain type II)"/>
    <property type="match status" value="1"/>
</dbReference>
<evidence type="ECO:0000313" key="11">
    <source>
        <dbReference type="EMBL" id="PVZ94116.1"/>
    </source>
</evidence>
<dbReference type="GO" id="GO:0003924">
    <property type="term" value="F:GTPase activity"/>
    <property type="evidence" value="ECO:0007669"/>
    <property type="project" value="UniProtKB-UniRule"/>
</dbReference>
<dbReference type="GO" id="GO:0000028">
    <property type="term" value="P:ribosomal small subunit assembly"/>
    <property type="evidence" value="ECO:0007669"/>
    <property type="project" value="TreeGrafter"/>
</dbReference>
<organism evidence="11 12">
    <name type="scientific">Amnibacterium flavum</name>
    <dbReference type="NCBI Taxonomy" id="2173173"/>
    <lineage>
        <taxon>Bacteria</taxon>
        <taxon>Bacillati</taxon>
        <taxon>Actinomycetota</taxon>
        <taxon>Actinomycetes</taxon>
        <taxon>Micrococcales</taxon>
        <taxon>Microbacteriaceae</taxon>
        <taxon>Amnibacterium</taxon>
    </lineage>
</organism>
<evidence type="ECO:0000256" key="5">
    <source>
        <dbReference type="ARBA" id="ARBA00023134"/>
    </source>
</evidence>
<dbReference type="PANTHER" id="PTHR42698:SF1">
    <property type="entry name" value="GTPASE ERA, MITOCHONDRIAL"/>
    <property type="match status" value="1"/>
</dbReference>
<evidence type="ECO:0000256" key="3">
    <source>
        <dbReference type="ARBA" id="ARBA00022741"/>
    </source>
</evidence>
<dbReference type="InterPro" id="IPR027417">
    <property type="entry name" value="P-loop_NTPase"/>
</dbReference>
<feature type="region of interest" description="G5" evidence="7">
    <location>
        <begin position="165"/>
        <end position="167"/>
    </location>
</feature>
<sequence length="309" mass="33624">MSDAGTGEKAASETGEFRAGFVTFVGRPNAGKSTLMNALVGEKVAITSAKPQTTRRAIRGIVHRPGGQLIIVDTPGMHRPRTLLGERLNDVVSSTLADVDVVGLCLPANEEIGPGDRFINEALDRYPRHKKIAVVTKVDRIPRDHLGDKLLEVSELRDWASIVPVSAVSGVQLDTLTDELISLMPISPALYGDEAVTDETLEGRIGELVREAALEGVSDELPHSLAVTIDDMIEREDKNLLQIYVNLWVERDSQKGIIIGKGGSRLREIGIKARAGIEPLVGHPVYLAIQVKVAKEWQRDPKLLGRLGF</sequence>
<dbReference type="InterPro" id="IPR009019">
    <property type="entry name" value="KH_sf_prok-type"/>
</dbReference>
<dbReference type="CDD" id="cd22534">
    <property type="entry name" value="KH-II_Era"/>
    <property type="match status" value="1"/>
</dbReference>
<dbReference type="InterPro" id="IPR004044">
    <property type="entry name" value="KH_dom_type_2"/>
</dbReference>
<dbReference type="AlphaFoldDB" id="A0A2V1HNE1"/>
<dbReference type="InterPro" id="IPR015946">
    <property type="entry name" value="KH_dom-like_a/b"/>
</dbReference>
<dbReference type="Gene3D" id="3.30.300.20">
    <property type="match status" value="1"/>
</dbReference>
<dbReference type="InterPro" id="IPR006073">
    <property type="entry name" value="GTP-bd"/>
</dbReference>
<feature type="domain" description="KH type-2" evidence="9">
    <location>
        <begin position="217"/>
        <end position="295"/>
    </location>
</feature>
<evidence type="ECO:0000313" key="12">
    <source>
        <dbReference type="Proteomes" id="UP000244893"/>
    </source>
</evidence>
<dbReference type="Gene3D" id="3.40.50.300">
    <property type="entry name" value="P-loop containing nucleotide triphosphate hydrolases"/>
    <property type="match status" value="1"/>
</dbReference>